<organism evidence="5 6">
    <name type="scientific">Schleiferilactobacillus harbinensis</name>
    <dbReference type="NCBI Taxonomy" id="304207"/>
    <lineage>
        <taxon>Bacteria</taxon>
        <taxon>Bacillati</taxon>
        <taxon>Bacillota</taxon>
        <taxon>Bacilli</taxon>
        <taxon>Lactobacillales</taxon>
        <taxon>Lactobacillaceae</taxon>
        <taxon>Schleiferilactobacillus</taxon>
    </lineage>
</organism>
<protein>
    <submittedName>
        <fullName evidence="5">Helix-turn-helix transcriptional regulator</fullName>
    </submittedName>
</protein>
<feature type="non-terminal residue" evidence="5">
    <location>
        <position position="1"/>
    </location>
</feature>
<dbReference type="RefSeq" id="WP_331244530.1">
    <property type="nucleotide sequence ID" value="NZ_JAQSGJ010000067.1"/>
</dbReference>
<evidence type="ECO:0000256" key="2">
    <source>
        <dbReference type="ARBA" id="ARBA00023125"/>
    </source>
</evidence>
<gene>
    <name evidence="5" type="ORF">PS435_14595</name>
</gene>
<dbReference type="EMBL" id="JAQSGK010000067">
    <property type="protein sequence ID" value="MEE6717072.1"/>
    <property type="molecule type" value="Genomic_DNA"/>
</dbReference>
<dbReference type="Proteomes" id="UP001330016">
    <property type="component" value="Unassembled WGS sequence"/>
</dbReference>
<evidence type="ECO:0000259" key="4">
    <source>
        <dbReference type="PROSITE" id="PS01124"/>
    </source>
</evidence>
<dbReference type="InterPro" id="IPR020449">
    <property type="entry name" value="Tscrpt_reg_AraC-type_HTH"/>
</dbReference>
<name>A0ABU7T3F0_9LACO</name>
<dbReference type="CDD" id="cd02208">
    <property type="entry name" value="cupin_RmlC-like"/>
    <property type="match status" value="1"/>
</dbReference>
<dbReference type="Pfam" id="PF12833">
    <property type="entry name" value="HTH_18"/>
    <property type="match status" value="1"/>
</dbReference>
<dbReference type="PANTHER" id="PTHR43280">
    <property type="entry name" value="ARAC-FAMILY TRANSCRIPTIONAL REGULATOR"/>
    <property type="match status" value="1"/>
</dbReference>
<dbReference type="Gene3D" id="1.10.10.60">
    <property type="entry name" value="Homeodomain-like"/>
    <property type="match status" value="2"/>
</dbReference>
<dbReference type="PANTHER" id="PTHR43280:SF28">
    <property type="entry name" value="HTH-TYPE TRANSCRIPTIONAL ACTIVATOR RHAS"/>
    <property type="match status" value="1"/>
</dbReference>
<reference evidence="5 6" key="1">
    <citation type="submission" date="2023-02" db="EMBL/GenBank/DDBJ databases">
        <title>The predominant lactic acid bacteria and yeasts involved in the spontaneous fermentation of millet during the production of the traditional porridge Hausa koko in Ghana.</title>
        <authorList>
            <person name="Atter A."/>
            <person name="Diaz M."/>
        </authorList>
    </citation>
    <scope>NUCLEOTIDE SEQUENCE [LARGE SCALE GENOMIC DNA]</scope>
    <source>
        <strain evidence="5 6">FI11640</strain>
    </source>
</reference>
<dbReference type="SUPFAM" id="SSF46689">
    <property type="entry name" value="Homeodomain-like"/>
    <property type="match status" value="2"/>
</dbReference>
<comment type="caution">
    <text evidence="5">The sequence shown here is derived from an EMBL/GenBank/DDBJ whole genome shotgun (WGS) entry which is preliminary data.</text>
</comment>
<dbReference type="InterPro" id="IPR003313">
    <property type="entry name" value="AraC-bd"/>
</dbReference>
<dbReference type="InterPro" id="IPR018060">
    <property type="entry name" value="HTH_AraC"/>
</dbReference>
<keyword evidence="1" id="KW-0805">Transcription regulation</keyword>
<evidence type="ECO:0000313" key="5">
    <source>
        <dbReference type="EMBL" id="MEE6717072.1"/>
    </source>
</evidence>
<dbReference type="InterPro" id="IPR011051">
    <property type="entry name" value="RmlC_Cupin_sf"/>
</dbReference>
<evidence type="ECO:0000313" key="6">
    <source>
        <dbReference type="Proteomes" id="UP001330016"/>
    </source>
</evidence>
<sequence length="307" mass="35104">LTTTSPVAVFYKQKTDGQVLYTAARNGKLTSFMAADYSRPHRHHFFEIMMVQSGIVVNDAGGRPIVYQAGEGCLMNRQLIHQEHLRDGSRVVFIDLDPDFLITLLAEETAESTGGIFQFLLNNLNDRKNWQRSYLDYVPVIPVENRPVQIVLDALQQECSTRKIGAPYFQAGLTLRLLALLQNPNAFTLHRVDLDATKEEHLANMVQRLIESHYGIITREEIAEALHYNAEYLNRLFKQRHGVTLLAYAKSVRLQKAKQLLVITNFSITEVSEKLGFSSGEYFYRYFKNASGISPQQYRQLNKRSDT</sequence>
<dbReference type="PROSITE" id="PS01124">
    <property type="entry name" value="HTH_ARAC_FAMILY_2"/>
    <property type="match status" value="1"/>
</dbReference>
<keyword evidence="3" id="KW-0804">Transcription</keyword>
<keyword evidence="2" id="KW-0238">DNA-binding</keyword>
<dbReference type="Pfam" id="PF02311">
    <property type="entry name" value="AraC_binding"/>
    <property type="match status" value="1"/>
</dbReference>
<dbReference type="InterPro" id="IPR018062">
    <property type="entry name" value="HTH_AraC-typ_CS"/>
</dbReference>
<proteinExistence type="predicted"/>
<dbReference type="SMART" id="SM00342">
    <property type="entry name" value="HTH_ARAC"/>
    <property type="match status" value="1"/>
</dbReference>
<dbReference type="PROSITE" id="PS00041">
    <property type="entry name" value="HTH_ARAC_FAMILY_1"/>
    <property type="match status" value="1"/>
</dbReference>
<dbReference type="SUPFAM" id="SSF51182">
    <property type="entry name" value="RmlC-like cupins"/>
    <property type="match status" value="1"/>
</dbReference>
<evidence type="ECO:0000256" key="3">
    <source>
        <dbReference type="ARBA" id="ARBA00023163"/>
    </source>
</evidence>
<evidence type="ECO:0000256" key="1">
    <source>
        <dbReference type="ARBA" id="ARBA00023015"/>
    </source>
</evidence>
<dbReference type="InterPro" id="IPR009057">
    <property type="entry name" value="Homeodomain-like_sf"/>
</dbReference>
<dbReference type="PRINTS" id="PR00032">
    <property type="entry name" value="HTHARAC"/>
</dbReference>
<feature type="domain" description="HTH araC/xylS-type" evidence="4">
    <location>
        <begin position="200"/>
        <end position="301"/>
    </location>
</feature>
<keyword evidence="6" id="KW-1185">Reference proteome</keyword>
<accession>A0ABU7T3F0</accession>